<keyword evidence="7 12" id="KW-0479">Metal-binding</keyword>
<feature type="binding site" description="axial binding residue" evidence="12">
    <location>
        <position position="83"/>
    </location>
    <ligand>
        <name>heme</name>
        <dbReference type="ChEBI" id="CHEBI:30413"/>
        <note>ligand shared with second transmembrane subunit</note>
    </ligand>
    <ligandPart>
        <name>Fe</name>
        <dbReference type="ChEBI" id="CHEBI:18248"/>
    </ligandPart>
</feature>
<keyword evidence="9 12" id="KW-0408">Iron</keyword>
<dbReference type="Pfam" id="PF01127">
    <property type="entry name" value="Sdh_cyt"/>
    <property type="match status" value="1"/>
</dbReference>
<evidence type="ECO:0000256" key="3">
    <source>
        <dbReference type="ARBA" id="ARBA00007244"/>
    </source>
</evidence>
<feature type="transmembrane region" description="Helical" evidence="13">
    <location>
        <begin position="106"/>
        <end position="129"/>
    </location>
</feature>
<comment type="subcellular location">
    <subcellularLocation>
        <location evidence="2">Membrane</location>
        <topology evidence="2">Multi-pass membrane protein</topology>
    </subcellularLocation>
</comment>
<dbReference type="Gene3D" id="1.20.1300.10">
    <property type="entry name" value="Fumarate reductase/succinate dehydrogenase, transmembrane subunit"/>
    <property type="match status" value="1"/>
</dbReference>
<proteinExistence type="inferred from homology"/>
<keyword evidence="15" id="KW-1185">Reference proteome</keyword>
<dbReference type="NCBIfam" id="TIGR02970">
    <property type="entry name" value="succ_dehyd_cytB"/>
    <property type="match status" value="1"/>
</dbReference>
<evidence type="ECO:0000256" key="8">
    <source>
        <dbReference type="ARBA" id="ARBA00022989"/>
    </source>
</evidence>
<feature type="transmembrane region" description="Helical" evidence="13">
    <location>
        <begin position="26"/>
        <end position="48"/>
    </location>
</feature>
<dbReference type="GO" id="GO:0006099">
    <property type="term" value="P:tricarboxylic acid cycle"/>
    <property type="evidence" value="ECO:0007669"/>
    <property type="project" value="InterPro"/>
</dbReference>
<evidence type="ECO:0000256" key="10">
    <source>
        <dbReference type="ARBA" id="ARBA00023136"/>
    </source>
</evidence>
<dbReference type="PANTHER" id="PTHR10978">
    <property type="entry name" value="SUCCINATE DEHYDROGENASE CYTOCHROME B560 SUBUNIT"/>
    <property type="match status" value="1"/>
</dbReference>
<evidence type="ECO:0000256" key="2">
    <source>
        <dbReference type="ARBA" id="ARBA00004141"/>
    </source>
</evidence>
<evidence type="ECO:0000256" key="5">
    <source>
        <dbReference type="ARBA" id="ARBA00022617"/>
    </source>
</evidence>
<dbReference type="CDD" id="cd03499">
    <property type="entry name" value="SQR_TypeC_SdhC"/>
    <property type="match status" value="1"/>
</dbReference>
<protein>
    <recommendedName>
        <fullName evidence="4">Succinate dehydrogenase cytochrome b556 subunit</fullName>
    </recommendedName>
</protein>
<keyword evidence="6 13" id="KW-0812">Transmembrane</keyword>
<dbReference type="GO" id="GO:0016020">
    <property type="term" value="C:membrane"/>
    <property type="evidence" value="ECO:0007669"/>
    <property type="project" value="UniProtKB-SubCell"/>
</dbReference>
<gene>
    <name evidence="14" type="primary">sdhC</name>
    <name evidence="14" type="ORF">D3M59_04555</name>
</gene>
<accession>A0A418Q2Q2</accession>
<evidence type="ECO:0000256" key="4">
    <source>
        <dbReference type="ARBA" id="ARBA00020076"/>
    </source>
</evidence>
<evidence type="ECO:0000256" key="12">
    <source>
        <dbReference type="PIRSR" id="PIRSR000178-1"/>
    </source>
</evidence>
<comment type="function">
    <text evidence="1">Membrane-anchoring subunit of succinate dehydrogenase (SDH).</text>
</comment>
<dbReference type="EMBL" id="QXTF01000001">
    <property type="protein sequence ID" value="RIX32238.1"/>
    <property type="molecule type" value="Genomic_DNA"/>
</dbReference>
<comment type="caution">
    <text evidence="14">The sequence shown here is derived from an EMBL/GenBank/DDBJ whole genome shotgun (WGS) entry which is preliminary data.</text>
</comment>
<evidence type="ECO:0000256" key="1">
    <source>
        <dbReference type="ARBA" id="ARBA00004050"/>
    </source>
</evidence>
<name>A0A418Q2Q2_9SPHN</name>
<evidence type="ECO:0000313" key="14">
    <source>
        <dbReference type="EMBL" id="RIX32238.1"/>
    </source>
</evidence>
<dbReference type="GO" id="GO:0009055">
    <property type="term" value="F:electron transfer activity"/>
    <property type="evidence" value="ECO:0007669"/>
    <property type="project" value="InterPro"/>
</dbReference>
<dbReference type="GO" id="GO:0046872">
    <property type="term" value="F:metal ion binding"/>
    <property type="evidence" value="ECO:0007669"/>
    <property type="project" value="UniProtKB-KW"/>
</dbReference>
<comment type="similarity">
    <text evidence="3">Belongs to the cytochrome b560 family.</text>
</comment>
<dbReference type="Proteomes" id="UP000285023">
    <property type="component" value="Unassembled WGS sequence"/>
</dbReference>
<sequence>MSSTRERPLSPHLTIWKWGPHMLVSILHRVTGAALTVAGLALLAWWLAAIAGGDQAYADFVNLAGHPVGLTVFVGLTWAFWQHFFSGLRHIVLDTGAGYELKINRFWAVMTLAGSLLATAATWFFLLGVGR</sequence>
<feature type="transmembrane region" description="Helical" evidence="13">
    <location>
        <begin position="60"/>
        <end position="81"/>
    </location>
</feature>
<keyword evidence="8 13" id="KW-1133">Transmembrane helix</keyword>
<reference evidence="14 15" key="1">
    <citation type="submission" date="2018-09" db="EMBL/GenBank/DDBJ databases">
        <title>Sphingomonas sp. DAC4.</title>
        <authorList>
            <person name="Seo T."/>
        </authorList>
    </citation>
    <scope>NUCLEOTIDE SEQUENCE [LARGE SCALE GENOMIC DNA]</scope>
    <source>
        <strain evidence="14 15">DAC4</strain>
    </source>
</reference>
<comment type="cofactor">
    <cofactor evidence="12">
        <name>heme</name>
        <dbReference type="ChEBI" id="CHEBI:30413"/>
    </cofactor>
    <text evidence="12">The heme is bound between the two transmembrane subunits.</text>
</comment>
<evidence type="ECO:0000256" key="11">
    <source>
        <dbReference type="ARBA" id="ARBA00025912"/>
    </source>
</evidence>
<keyword evidence="10 13" id="KW-0472">Membrane</keyword>
<keyword evidence="5 12" id="KW-0349">Heme</keyword>
<dbReference type="PROSITE" id="PS01000">
    <property type="entry name" value="SDH_CYT_1"/>
    <property type="match status" value="1"/>
</dbReference>
<dbReference type="InterPro" id="IPR018495">
    <property type="entry name" value="Succ_DH_cyt_bsu_CS"/>
</dbReference>
<evidence type="ECO:0000256" key="7">
    <source>
        <dbReference type="ARBA" id="ARBA00022723"/>
    </source>
</evidence>
<dbReference type="OrthoDB" id="9799441at2"/>
<dbReference type="PANTHER" id="PTHR10978:SF5">
    <property type="entry name" value="SUCCINATE DEHYDROGENASE CYTOCHROME B560 SUBUNIT, MITOCHONDRIAL"/>
    <property type="match status" value="1"/>
</dbReference>
<organism evidence="14 15">
    <name type="scientific">Sphingomonas edaphi</name>
    <dbReference type="NCBI Taxonomy" id="2315689"/>
    <lineage>
        <taxon>Bacteria</taxon>
        <taxon>Pseudomonadati</taxon>
        <taxon>Pseudomonadota</taxon>
        <taxon>Alphaproteobacteria</taxon>
        <taxon>Sphingomonadales</taxon>
        <taxon>Sphingomonadaceae</taxon>
        <taxon>Sphingomonas</taxon>
    </lineage>
</organism>
<evidence type="ECO:0000256" key="13">
    <source>
        <dbReference type="SAM" id="Phobius"/>
    </source>
</evidence>
<dbReference type="InterPro" id="IPR034804">
    <property type="entry name" value="SQR/QFR_C/D"/>
</dbReference>
<dbReference type="AlphaFoldDB" id="A0A418Q2Q2"/>
<dbReference type="InterPro" id="IPR000701">
    <property type="entry name" value="SuccDH_FuR_B_TM-su"/>
</dbReference>
<evidence type="ECO:0000313" key="15">
    <source>
        <dbReference type="Proteomes" id="UP000285023"/>
    </source>
</evidence>
<dbReference type="InterPro" id="IPR014314">
    <property type="entry name" value="Succ_DH_cytb556"/>
</dbReference>
<dbReference type="PIRSF" id="PIRSF000178">
    <property type="entry name" value="SDH_cyt_b560"/>
    <property type="match status" value="1"/>
</dbReference>
<dbReference type="RefSeq" id="WP_119531986.1">
    <property type="nucleotide sequence ID" value="NZ_QXTF01000001.1"/>
</dbReference>
<dbReference type="SUPFAM" id="SSF81343">
    <property type="entry name" value="Fumarate reductase respiratory complex transmembrane subunits"/>
    <property type="match status" value="1"/>
</dbReference>
<evidence type="ECO:0000256" key="6">
    <source>
        <dbReference type="ARBA" id="ARBA00022692"/>
    </source>
</evidence>
<evidence type="ECO:0000256" key="9">
    <source>
        <dbReference type="ARBA" id="ARBA00023004"/>
    </source>
</evidence>
<comment type="subunit">
    <text evidence="11">Part of an enzyme complex containing four subunits: a flavoprotein, an iron-sulfur protein, plus two membrane-anchoring proteins, SdhC and SdhD. The complex can form homotrimers.</text>
</comment>